<organism evidence="1 2">
    <name type="scientific">Cryptolaemus montrouzieri</name>
    <dbReference type="NCBI Taxonomy" id="559131"/>
    <lineage>
        <taxon>Eukaryota</taxon>
        <taxon>Metazoa</taxon>
        <taxon>Ecdysozoa</taxon>
        <taxon>Arthropoda</taxon>
        <taxon>Hexapoda</taxon>
        <taxon>Insecta</taxon>
        <taxon>Pterygota</taxon>
        <taxon>Neoptera</taxon>
        <taxon>Endopterygota</taxon>
        <taxon>Coleoptera</taxon>
        <taxon>Polyphaga</taxon>
        <taxon>Cucujiformia</taxon>
        <taxon>Coccinelloidea</taxon>
        <taxon>Coccinellidae</taxon>
        <taxon>Scymninae</taxon>
        <taxon>Scymnini</taxon>
        <taxon>Cryptolaemus</taxon>
    </lineage>
</organism>
<sequence>MFNHQSFLTLILNNHSVYKKKVQIEDLILSRAKLTCDSVVISKLEKKKSLLDITNIVEGVVQQLEHVFSKTLGYILLKSIRGSWRNEITLFITNEHSSDVKVNYEIAL</sequence>
<evidence type="ECO:0000313" key="1">
    <source>
        <dbReference type="EMBL" id="KAL3285040.1"/>
    </source>
</evidence>
<protein>
    <submittedName>
        <fullName evidence="1">Uncharacterized protein</fullName>
    </submittedName>
</protein>
<name>A0ABD2P270_9CUCU</name>
<keyword evidence="2" id="KW-1185">Reference proteome</keyword>
<dbReference type="Proteomes" id="UP001516400">
    <property type="component" value="Unassembled WGS sequence"/>
</dbReference>
<dbReference type="AlphaFoldDB" id="A0ABD2P270"/>
<dbReference type="EMBL" id="JABFTP020000165">
    <property type="protein sequence ID" value="KAL3285040.1"/>
    <property type="molecule type" value="Genomic_DNA"/>
</dbReference>
<proteinExistence type="predicted"/>
<gene>
    <name evidence="1" type="ORF">HHI36_019167</name>
</gene>
<evidence type="ECO:0000313" key="2">
    <source>
        <dbReference type="Proteomes" id="UP001516400"/>
    </source>
</evidence>
<reference evidence="1 2" key="1">
    <citation type="journal article" date="2021" name="BMC Biol.">
        <title>Horizontally acquired antibacterial genes associated with adaptive radiation of ladybird beetles.</title>
        <authorList>
            <person name="Li H.S."/>
            <person name="Tang X.F."/>
            <person name="Huang Y.H."/>
            <person name="Xu Z.Y."/>
            <person name="Chen M.L."/>
            <person name="Du X.Y."/>
            <person name="Qiu B.Y."/>
            <person name="Chen P.T."/>
            <person name="Zhang W."/>
            <person name="Slipinski A."/>
            <person name="Escalona H.E."/>
            <person name="Waterhouse R.M."/>
            <person name="Zwick A."/>
            <person name="Pang H."/>
        </authorList>
    </citation>
    <scope>NUCLEOTIDE SEQUENCE [LARGE SCALE GENOMIC DNA]</scope>
    <source>
        <strain evidence="1">SYSU2018</strain>
    </source>
</reference>
<comment type="caution">
    <text evidence="1">The sequence shown here is derived from an EMBL/GenBank/DDBJ whole genome shotgun (WGS) entry which is preliminary data.</text>
</comment>
<accession>A0ABD2P270</accession>